<dbReference type="EMBL" id="NVVJ01000058">
    <property type="protein sequence ID" value="PCJ22523.1"/>
    <property type="molecule type" value="Genomic_DNA"/>
</dbReference>
<dbReference type="Proteomes" id="UP000218327">
    <property type="component" value="Unassembled WGS sequence"/>
</dbReference>
<dbReference type="AlphaFoldDB" id="A0A2A5AT87"/>
<evidence type="ECO:0000256" key="1">
    <source>
        <dbReference type="SAM" id="MobiDB-lite"/>
    </source>
</evidence>
<feature type="region of interest" description="Disordered" evidence="1">
    <location>
        <begin position="1"/>
        <end position="44"/>
    </location>
</feature>
<sequence length="74" mass="8499">MGRRNNQMRQAVMARTTAPKQKKPATKQPAKPKKSQADKYSKMPWNKLRTLASKRKVLHRGMNRQAVEKALRAA</sequence>
<reference evidence="3" key="1">
    <citation type="submission" date="2017-08" db="EMBL/GenBank/DDBJ databases">
        <title>A dynamic microbial community with high functional redundancy inhabits the cold, oxic subseafloor aquifer.</title>
        <authorList>
            <person name="Tully B.J."/>
            <person name="Wheat C.G."/>
            <person name="Glazer B.T."/>
            <person name="Huber J.A."/>
        </authorList>
    </citation>
    <scope>NUCLEOTIDE SEQUENCE [LARGE SCALE GENOMIC DNA]</scope>
</reference>
<protein>
    <submittedName>
        <fullName evidence="2">Uncharacterized protein</fullName>
    </submittedName>
</protein>
<evidence type="ECO:0000313" key="2">
    <source>
        <dbReference type="EMBL" id="PCJ22523.1"/>
    </source>
</evidence>
<name>A0A2A5AT87_9GAMM</name>
<feature type="compositionally biased region" description="Basic residues" evidence="1">
    <location>
        <begin position="20"/>
        <end position="34"/>
    </location>
</feature>
<comment type="caution">
    <text evidence="2">The sequence shown here is derived from an EMBL/GenBank/DDBJ whole genome shotgun (WGS) entry which is preliminary data.</text>
</comment>
<accession>A0A2A5AT87</accession>
<evidence type="ECO:0000313" key="3">
    <source>
        <dbReference type="Proteomes" id="UP000218327"/>
    </source>
</evidence>
<organism evidence="2 3">
    <name type="scientific">SAR86 cluster bacterium</name>
    <dbReference type="NCBI Taxonomy" id="2030880"/>
    <lineage>
        <taxon>Bacteria</taxon>
        <taxon>Pseudomonadati</taxon>
        <taxon>Pseudomonadota</taxon>
        <taxon>Gammaproteobacteria</taxon>
        <taxon>SAR86 cluster</taxon>
    </lineage>
</organism>
<gene>
    <name evidence="2" type="ORF">COA96_14130</name>
</gene>
<proteinExistence type="predicted"/>